<dbReference type="CDD" id="cd00519">
    <property type="entry name" value="Lipase_3"/>
    <property type="match status" value="1"/>
</dbReference>
<dbReference type="AlphaFoldDB" id="A0A4S4M6Y6"/>
<dbReference type="Gene3D" id="3.40.50.1820">
    <property type="entry name" value="alpha/beta hydrolase"/>
    <property type="match status" value="1"/>
</dbReference>
<dbReference type="InterPro" id="IPR002921">
    <property type="entry name" value="Fungal_lipase-type"/>
</dbReference>
<evidence type="ECO:0000313" key="6">
    <source>
        <dbReference type="EMBL" id="THH20919.1"/>
    </source>
</evidence>
<dbReference type="InterPro" id="IPR051218">
    <property type="entry name" value="Sec_MonoDiacylglyc_Lipase"/>
</dbReference>
<proteinExistence type="inferred from homology"/>
<feature type="domain" description="Fungal lipase-type" evidence="5">
    <location>
        <begin position="168"/>
        <end position="321"/>
    </location>
</feature>
<dbReference type="PANTHER" id="PTHR45856">
    <property type="entry name" value="ALPHA/BETA-HYDROLASES SUPERFAMILY PROTEIN"/>
    <property type="match status" value="1"/>
</dbReference>
<dbReference type="Pfam" id="PF01764">
    <property type="entry name" value="Lipase_3"/>
    <property type="match status" value="1"/>
</dbReference>
<evidence type="ECO:0000256" key="1">
    <source>
        <dbReference type="ARBA" id="ARBA00023157"/>
    </source>
</evidence>
<keyword evidence="7" id="KW-1185">Reference proteome</keyword>
<reference evidence="6 7" key="1">
    <citation type="submission" date="2019-02" db="EMBL/GenBank/DDBJ databases">
        <title>Genome sequencing of the rare red list fungi Antrodiella citrinella (Flaviporus citrinellus).</title>
        <authorList>
            <person name="Buettner E."/>
            <person name="Kellner H."/>
        </authorList>
    </citation>
    <scope>NUCLEOTIDE SEQUENCE [LARGE SCALE GENOMIC DNA]</scope>
    <source>
        <strain evidence="6 7">DSM 108506</strain>
    </source>
</reference>
<accession>A0A4S4M6Y6</accession>
<evidence type="ECO:0000256" key="3">
    <source>
        <dbReference type="ARBA" id="ARBA00047591"/>
    </source>
</evidence>
<dbReference type="InterPro" id="IPR029058">
    <property type="entry name" value="AB_hydrolase_fold"/>
</dbReference>
<dbReference type="EMBL" id="SGPM01000471">
    <property type="protein sequence ID" value="THH20919.1"/>
    <property type="molecule type" value="Genomic_DNA"/>
</dbReference>
<dbReference type="OrthoDB" id="426718at2759"/>
<evidence type="ECO:0000256" key="4">
    <source>
        <dbReference type="ARBA" id="ARBA00048461"/>
    </source>
</evidence>
<evidence type="ECO:0000313" key="7">
    <source>
        <dbReference type="Proteomes" id="UP000308730"/>
    </source>
</evidence>
<sequence length="385" mass="42261">MPPLSLGVARSIRLAHAKQLARMQVPQLKDMPEEVPPPNILGDTLDWIQANPGALKAAQDSQCASESPDKPNWDAVFLGLMESSAMYLRKPDEMIKAIVAARNNDLDTAMKHLELAQEDVNSVAAALGCTFIQLCDFSTQGPHDTVLHSGAYCGLFISNSTSNPWAGIAFKGSNSIRDAITDLDWDPIAPLSPGVAFDAPVHKGFYYGLFGLFDGDDDYQIPFDLLVKQLALSYDSPARLHFTGHSLGGAFCTLTYGEFLRLQAETPFNNFNFGDMYSLAAPRVCLEPFADEVNLRTQSGGGKYLFRVVNRDDPVPTIPPRTESQVVDYPFIHVGGAWELTDAGAEKMADEPPPATPQTVLELIFNVKHHQLADYYASWQQTQHS</sequence>
<comment type="caution">
    <text evidence="6">The sequence shown here is derived from an EMBL/GenBank/DDBJ whole genome shotgun (WGS) entry which is preliminary data.</text>
</comment>
<gene>
    <name evidence="6" type="ORF">EUX98_g8494</name>
</gene>
<keyword evidence="1" id="KW-1015">Disulfide bond</keyword>
<evidence type="ECO:0000256" key="2">
    <source>
        <dbReference type="ARBA" id="ARBA00043996"/>
    </source>
</evidence>
<dbReference type="PANTHER" id="PTHR45856:SF24">
    <property type="entry name" value="FUNGAL LIPASE-LIKE DOMAIN-CONTAINING PROTEIN"/>
    <property type="match status" value="1"/>
</dbReference>
<organism evidence="6 7">
    <name type="scientific">Antrodiella citrinella</name>
    <dbReference type="NCBI Taxonomy" id="2447956"/>
    <lineage>
        <taxon>Eukaryota</taxon>
        <taxon>Fungi</taxon>
        <taxon>Dikarya</taxon>
        <taxon>Basidiomycota</taxon>
        <taxon>Agaricomycotina</taxon>
        <taxon>Agaricomycetes</taxon>
        <taxon>Polyporales</taxon>
        <taxon>Steccherinaceae</taxon>
        <taxon>Antrodiella</taxon>
    </lineage>
</organism>
<dbReference type="SUPFAM" id="SSF53474">
    <property type="entry name" value="alpha/beta-Hydrolases"/>
    <property type="match status" value="1"/>
</dbReference>
<protein>
    <recommendedName>
        <fullName evidence="5">Fungal lipase-type domain-containing protein</fullName>
    </recommendedName>
</protein>
<comment type="similarity">
    <text evidence="2">Belongs to the AB hydrolase superfamily. Lipase family. Class 3 subfamily.</text>
</comment>
<comment type="catalytic activity">
    <reaction evidence="4">
        <text>a monoacylglycerol + H2O = glycerol + a fatty acid + H(+)</text>
        <dbReference type="Rhea" id="RHEA:15245"/>
        <dbReference type="ChEBI" id="CHEBI:15377"/>
        <dbReference type="ChEBI" id="CHEBI:15378"/>
        <dbReference type="ChEBI" id="CHEBI:17408"/>
        <dbReference type="ChEBI" id="CHEBI:17754"/>
        <dbReference type="ChEBI" id="CHEBI:28868"/>
    </reaction>
</comment>
<dbReference type="GO" id="GO:0006629">
    <property type="term" value="P:lipid metabolic process"/>
    <property type="evidence" value="ECO:0007669"/>
    <property type="project" value="InterPro"/>
</dbReference>
<comment type="catalytic activity">
    <reaction evidence="3">
        <text>a diacylglycerol + H2O = a monoacylglycerol + a fatty acid + H(+)</text>
        <dbReference type="Rhea" id="RHEA:32731"/>
        <dbReference type="ChEBI" id="CHEBI:15377"/>
        <dbReference type="ChEBI" id="CHEBI:15378"/>
        <dbReference type="ChEBI" id="CHEBI:17408"/>
        <dbReference type="ChEBI" id="CHEBI:18035"/>
        <dbReference type="ChEBI" id="CHEBI:28868"/>
    </reaction>
</comment>
<evidence type="ECO:0000259" key="5">
    <source>
        <dbReference type="Pfam" id="PF01764"/>
    </source>
</evidence>
<dbReference type="Proteomes" id="UP000308730">
    <property type="component" value="Unassembled WGS sequence"/>
</dbReference>
<name>A0A4S4M6Y6_9APHY</name>